<name>A0A9P5JY43_9AGAM</name>
<keyword evidence="4" id="KW-1185">Reference proteome</keyword>
<keyword evidence="1" id="KW-0408">Iron</keyword>
<protein>
    <recommendedName>
        <fullName evidence="2">Fe2OG dioxygenase domain-containing protein</fullName>
    </recommendedName>
</protein>
<keyword evidence="1" id="KW-0479">Metal-binding</keyword>
<dbReference type="EMBL" id="WHVB01000024">
    <property type="protein sequence ID" value="KAF8470992.1"/>
    <property type="molecule type" value="Genomic_DNA"/>
</dbReference>
<gene>
    <name evidence="3" type="ORF">DFH94DRAFT_811530</name>
</gene>
<feature type="domain" description="Fe2OG dioxygenase" evidence="2">
    <location>
        <begin position="107"/>
        <end position="206"/>
    </location>
</feature>
<proteinExistence type="inferred from homology"/>
<dbReference type="Gene3D" id="2.60.120.620">
    <property type="entry name" value="q2cbj1_9rhob like domain"/>
    <property type="match status" value="1"/>
</dbReference>
<dbReference type="OrthoDB" id="27483at2759"/>
<dbReference type="InterPro" id="IPR005123">
    <property type="entry name" value="Oxoglu/Fe-dep_dioxygenase_dom"/>
</dbReference>
<dbReference type="Pfam" id="PF13640">
    <property type="entry name" value="2OG-FeII_Oxy_3"/>
    <property type="match status" value="1"/>
</dbReference>
<dbReference type="PANTHER" id="PTHR33099">
    <property type="entry name" value="FE2OG DIOXYGENASE DOMAIN-CONTAINING PROTEIN"/>
    <property type="match status" value="1"/>
</dbReference>
<dbReference type="PROSITE" id="PS51471">
    <property type="entry name" value="FE2OG_OXY"/>
    <property type="match status" value="1"/>
</dbReference>
<evidence type="ECO:0000259" key="2">
    <source>
        <dbReference type="PROSITE" id="PS51471"/>
    </source>
</evidence>
<reference evidence="3" key="1">
    <citation type="submission" date="2019-10" db="EMBL/GenBank/DDBJ databases">
        <authorList>
            <consortium name="DOE Joint Genome Institute"/>
            <person name="Kuo A."/>
            <person name="Miyauchi S."/>
            <person name="Kiss E."/>
            <person name="Drula E."/>
            <person name="Kohler A."/>
            <person name="Sanchez-Garcia M."/>
            <person name="Andreopoulos B."/>
            <person name="Barry K.W."/>
            <person name="Bonito G."/>
            <person name="Buee M."/>
            <person name="Carver A."/>
            <person name="Chen C."/>
            <person name="Cichocki N."/>
            <person name="Clum A."/>
            <person name="Culley D."/>
            <person name="Crous P.W."/>
            <person name="Fauchery L."/>
            <person name="Girlanda M."/>
            <person name="Hayes R."/>
            <person name="Keri Z."/>
            <person name="LaButti K."/>
            <person name="Lipzen A."/>
            <person name="Lombard V."/>
            <person name="Magnuson J."/>
            <person name="Maillard F."/>
            <person name="Morin E."/>
            <person name="Murat C."/>
            <person name="Nolan M."/>
            <person name="Ohm R."/>
            <person name="Pangilinan J."/>
            <person name="Pereira M."/>
            <person name="Perotto S."/>
            <person name="Peter M."/>
            <person name="Riley R."/>
            <person name="Sitrit Y."/>
            <person name="Stielow B."/>
            <person name="Szollosi G."/>
            <person name="Zifcakova L."/>
            <person name="Stursova M."/>
            <person name="Spatafora J.W."/>
            <person name="Tedersoo L."/>
            <person name="Vaario L.-M."/>
            <person name="Yamada A."/>
            <person name="Yan M."/>
            <person name="Wang P."/>
            <person name="Xu J."/>
            <person name="Bruns T."/>
            <person name="Baldrian P."/>
            <person name="Vilgalys R."/>
            <person name="Henrissat B."/>
            <person name="Grigoriev I.V."/>
            <person name="Hibbett D."/>
            <person name="Nagy L.G."/>
            <person name="Martin F.M."/>
        </authorList>
    </citation>
    <scope>NUCLEOTIDE SEQUENCE</scope>
    <source>
        <strain evidence="3">Prilba</strain>
    </source>
</reference>
<keyword evidence="1" id="KW-0560">Oxidoreductase</keyword>
<comment type="similarity">
    <text evidence="1">Belongs to the iron/ascorbate-dependent oxidoreductase family.</text>
</comment>
<reference evidence="3" key="2">
    <citation type="journal article" date="2020" name="Nat. Commun.">
        <title>Large-scale genome sequencing of mycorrhizal fungi provides insights into the early evolution of symbiotic traits.</title>
        <authorList>
            <person name="Miyauchi S."/>
            <person name="Kiss E."/>
            <person name="Kuo A."/>
            <person name="Drula E."/>
            <person name="Kohler A."/>
            <person name="Sanchez-Garcia M."/>
            <person name="Morin E."/>
            <person name="Andreopoulos B."/>
            <person name="Barry K.W."/>
            <person name="Bonito G."/>
            <person name="Buee M."/>
            <person name="Carver A."/>
            <person name="Chen C."/>
            <person name="Cichocki N."/>
            <person name="Clum A."/>
            <person name="Culley D."/>
            <person name="Crous P.W."/>
            <person name="Fauchery L."/>
            <person name="Girlanda M."/>
            <person name="Hayes R.D."/>
            <person name="Keri Z."/>
            <person name="LaButti K."/>
            <person name="Lipzen A."/>
            <person name="Lombard V."/>
            <person name="Magnuson J."/>
            <person name="Maillard F."/>
            <person name="Murat C."/>
            <person name="Nolan M."/>
            <person name="Ohm R.A."/>
            <person name="Pangilinan J."/>
            <person name="Pereira M.F."/>
            <person name="Perotto S."/>
            <person name="Peter M."/>
            <person name="Pfister S."/>
            <person name="Riley R."/>
            <person name="Sitrit Y."/>
            <person name="Stielow J.B."/>
            <person name="Szollosi G."/>
            <person name="Zifcakova L."/>
            <person name="Stursova M."/>
            <person name="Spatafora J.W."/>
            <person name="Tedersoo L."/>
            <person name="Vaario L.M."/>
            <person name="Yamada A."/>
            <person name="Yan M."/>
            <person name="Wang P."/>
            <person name="Xu J."/>
            <person name="Bruns T."/>
            <person name="Baldrian P."/>
            <person name="Vilgalys R."/>
            <person name="Dunand C."/>
            <person name="Henrissat B."/>
            <person name="Grigoriev I.V."/>
            <person name="Hibbett D."/>
            <person name="Nagy L.G."/>
            <person name="Martin F.M."/>
        </authorList>
    </citation>
    <scope>NUCLEOTIDE SEQUENCE</scope>
    <source>
        <strain evidence="3">Prilba</strain>
    </source>
</reference>
<accession>A0A9P5JY43</accession>
<evidence type="ECO:0000313" key="3">
    <source>
        <dbReference type="EMBL" id="KAF8470992.1"/>
    </source>
</evidence>
<dbReference type="InterPro" id="IPR044862">
    <property type="entry name" value="Pro_4_hyd_alph_FE2OG_OXY"/>
</dbReference>
<sequence>MVNSAASITNPQVTAPLSPFGKVLPSLAVITHIDLGNATLDELEQLTRACEPATFGKNRDDVLDESYRKAGKMDPDCFSLMLDLSQTNLKKTICDYLLEGTQKKDIIAEQYKLNVYSEGSFFKPHVDTPRGDKMFGSLVIVFPTSHDGGALHLRHLGHEWIFDSGQALAAEGQTSIGYVAFFSDIEHEVAPVISGHRVTLTYNLYFGDSGPVSMNDAVSALIEDPELLANGGTLGFGLRHGYPITDDLKHVYSALKGSDAIVYQSIRALGFEPALYVYYHDWSKLSLGVLVNKVVDFPKGIFSDDDDVLTLGHDEGGIIVRQSSGWGTGRAPSPRFGGKPEPMEWVTPMRNFNRQQADVSLWYGNEASSNRVYGDVCLAVRIGKAGDRLAFTTVAEQNEAGRKRQEERRKWRGY</sequence>
<comment type="caution">
    <text evidence="3">The sequence shown here is derived from an EMBL/GenBank/DDBJ whole genome shotgun (WGS) entry which is preliminary data.</text>
</comment>
<dbReference type="GO" id="GO:0016491">
    <property type="term" value="F:oxidoreductase activity"/>
    <property type="evidence" value="ECO:0007669"/>
    <property type="project" value="UniProtKB-KW"/>
</dbReference>
<organism evidence="3 4">
    <name type="scientific">Russula ochroleuca</name>
    <dbReference type="NCBI Taxonomy" id="152965"/>
    <lineage>
        <taxon>Eukaryota</taxon>
        <taxon>Fungi</taxon>
        <taxon>Dikarya</taxon>
        <taxon>Basidiomycota</taxon>
        <taxon>Agaricomycotina</taxon>
        <taxon>Agaricomycetes</taxon>
        <taxon>Russulales</taxon>
        <taxon>Russulaceae</taxon>
        <taxon>Russula</taxon>
    </lineage>
</organism>
<dbReference type="PANTHER" id="PTHR33099:SF14">
    <property type="entry name" value="PROLYL 4-HYDROXYLASE ALPHA SUBUNIT FE(2+) 2OG DIOXYGENASE DOMAIN-CONTAINING PROTEIN"/>
    <property type="match status" value="1"/>
</dbReference>
<dbReference type="GO" id="GO:0046872">
    <property type="term" value="F:metal ion binding"/>
    <property type="evidence" value="ECO:0007669"/>
    <property type="project" value="UniProtKB-KW"/>
</dbReference>
<dbReference type="Proteomes" id="UP000759537">
    <property type="component" value="Unassembled WGS sequence"/>
</dbReference>
<dbReference type="AlphaFoldDB" id="A0A9P5JY43"/>
<evidence type="ECO:0000256" key="1">
    <source>
        <dbReference type="RuleBase" id="RU003682"/>
    </source>
</evidence>
<evidence type="ECO:0000313" key="4">
    <source>
        <dbReference type="Proteomes" id="UP000759537"/>
    </source>
</evidence>